<reference evidence="2" key="2">
    <citation type="submission" date="2020-09" db="EMBL/GenBank/DDBJ databases">
        <title>Reference genome assembly for Australian Ascochyta lentis isolate Al4.</title>
        <authorList>
            <person name="Lee R.C."/>
            <person name="Farfan-Caceres L.M."/>
            <person name="Debler J.W."/>
            <person name="Williams A.H."/>
            <person name="Henares B.M."/>
        </authorList>
    </citation>
    <scope>NUCLEOTIDE SEQUENCE</scope>
    <source>
        <strain evidence="2">Al4</strain>
    </source>
</reference>
<proteinExistence type="predicted"/>
<keyword evidence="3" id="KW-1185">Reference proteome</keyword>
<accession>A0A8H7JAC8</accession>
<organism evidence="2 3">
    <name type="scientific">Ascochyta lentis</name>
    <dbReference type="NCBI Taxonomy" id="205686"/>
    <lineage>
        <taxon>Eukaryota</taxon>
        <taxon>Fungi</taxon>
        <taxon>Dikarya</taxon>
        <taxon>Ascomycota</taxon>
        <taxon>Pezizomycotina</taxon>
        <taxon>Dothideomycetes</taxon>
        <taxon>Pleosporomycetidae</taxon>
        <taxon>Pleosporales</taxon>
        <taxon>Pleosporineae</taxon>
        <taxon>Didymellaceae</taxon>
        <taxon>Ascochyta</taxon>
    </lineage>
</organism>
<dbReference type="EMBL" id="RZGK01000006">
    <property type="protein sequence ID" value="KAF9698493.1"/>
    <property type="molecule type" value="Genomic_DNA"/>
</dbReference>
<feature type="region of interest" description="Disordered" evidence="1">
    <location>
        <begin position="1"/>
        <end position="54"/>
    </location>
</feature>
<evidence type="ECO:0000256" key="1">
    <source>
        <dbReference type="SAM" id="MobiDB-lite"/>
    </source>
</evidence>
<comment type="caution">
    <text evidence="2">The sequence shown here is derived from an EMBL/GenBank/DDBJ whole genome shotgun (WGS) entry which is preliminary data.</text>
</comment>
<name>A0A8H7JAC8_9PLEO</name>
<reference evidence="2" key="1">
    <citation type="submission" date="2018-12" db="EMBL/GenBank/DDBJ databases">
        <authorList>
            <person name="Syme R.A."/>
            <person name="Farfan-Caceres L."/>
            <person name="Lichtenzveig J."/>
        </authorList>
    </citation>
    <scope>NUCLEOTIDE SEQUENCE</scope>
    <source>
        <strain evidence="2">Al4</strain>
    </source>
</reference>
<evidence type="ECO:0000313" key="2">
    <source>
        <dbReference type="EMBL" id="KAF9698493.1"/>
    </source>
</evidence>
<sequence>MAQTTTNVGSKLIHDMGDVSEHPNSEVVPKLPSGNSSDTLHDNESSDDNRKHAVSPFSTATINFEDLRIHDDNLSHPRKDLGRFADASHRNSKYHNGPAPAYRHPAQQFRRNDYHMGSGNGFRGGNDYRNAHAWVSEEARAAQEFLVVRNSMKRMFKNADVSKWKVTDYIAHREALTVSAANKLAQKVRDKDEETVLRVPPISPQQQDMMKRCGLNGNFDQTGNYGRILGEKTIWCKDWQNGKDEIAPWPCLAEMKWEGDDRAKTGVGRYPPLPREQGPVGLPWNQLQAVEQYPLDQIARIPTMEDVYLPVDEIDEEVKYGLLNKDLEDAMDDYLES</sequence>
<feature type="compositionally biased region" description="Basic and acidic residues" evidence="1">
    <location>
        <begin position="39"/>
        <end position="51"/>
    </location>
</feature>
<feature type="compositionally biased region" description="Basic and acidic residues" evidence="1">
    <location>
        <begin position="12"/>
        <end position="24"/>
    </location>
</feature>
<evidence type="ECO:0000313" key="3">
    <source>
        <dbReference type="Proteomes" id="UP000651452"/>
    </source>
</evidence>
<gene>
    <name evidence="2" type="ORF">EKO04_003651</name>
</gene>
<dbReference type="AlphaFoldDB" id="A0A8H7JAC8"/>
<protein>
    <submittedName>
        <fullName evidence="2">Uncharacterized protein</fullName>
    </submittedName>
</protein>
<dbReference type="Proteomes" id="UP000651452">
    <property type="component" value="Unassembled WGS sequence"/>
</dbReference>
<dbReference type="OrthoDB" id="5305306at2759"/>